<dbReference type="SUPFAM" id="SSF51621">
    <property type="entry name" value="Phosphoenolpyruvate/pyruvate domain"/>
    <property type="match status" value="1"/>
</dbReference>
<dbReference type="InterPro" id="IPR050251">
    <property type="entry name" value="HpcH-HpaI_aldolase"/>
</dbReference>
<name>A0A9J9Q4Q6_ACIET</name>
<dbReference type="Pfam" id="PF03328">
    <property type="entry name" value="HpcH_HpaI"/>
    <property type="match status" value="1"/>
</dbReference>
<evidence type="ECO:0000259" key="4">
    <source>
        <dbReference type="Pfam" id="PF03328"/>
    </source>
</evidence>
<organism evidence="5 6">
    <name type="scientific">Acidovorax ebreus (strain TPSY)</name>
    <name type="common">Diaphorobacter sp. (strain TPSY)</name>
    <dbReference type="NCBI Taxonomy" id="535289"/>
    <lineage>
        <taxon>Bacteria</taxon>
        <taxon>Pseudomonadati</taxon>
        <taxon>Pseudomonadota</taxon>
        <taxon>Betaproteobacteria</taxon>
        <taxon>Burkholderiales</taxon>
        <taxon>Comamonadaceae</taxon>
        <taxon>Diaphorobacter</taxon>
    </lineage>
</organism>
<keyword evidence="6" id="KW-1185">Reference proteome</keyword>
<evidence type="ECO:0000256" key="3">
    <source>
        <dbReference type="ARBA" id="ARBA00023239"/>
    </source>
</evidence>
<dbReference type="FunFam" id="3.20.20.60:FF:000004">
    <property type="entry name" value="5-keto-4-deoxy-D-glucarate aldolase"/>
    <property type="match status" value="1"/>
</dbReference>
<dbReference type="GO" id="GO:0046872">
    <property type="term" value="F:metal ion binding"/>
    <property type="evidence" value="ECO:0007669"/>
    <property type="project" value="UniProtKB-KW"/>
</dbReference>
<reference evidence="5 6" key="1">
    <citation type="journal article" date="2010" name="J. Bacteriol.">
        <title>Completed genome sequence of the anaerobic iron-oxidizing bacterium Acidovorax ebreus strain TPSY.</title>
        <authorList>
            <person name="Byrne-Bailey K.G."/>
            <person name="Weber K.A."/>
            <person name="Chair A.H."/>
            <person name="Bose S."/>
            <person name="Knox T."/>
            <person name="Spanbauer T.L."/>
            <person name="Chertkov O."/>
            <person name="Coates J.D."/>
        </authorList>
    </citation>
    <scope>NUCLEOTIDE SEQUENCE [LARGE SCALE GENOMIC DNA]</scope>
    <source>
        <strain evidence="5 6">TPSY</strain>
    </source>
</reference>
<dbReference type="AlphaFoldDB" id="A0A9J9Q4Q6"/>
<dbReference type="InterPro" id="IPR040442">
    <property type="entry name" value="Pyrv_kinase-like_dom_sf"/>
</dbReference>
<keyword evidence="3 5" id="KW-0456">Lyase</keyword>
<comment type="similarity">
    <text evidence="1">Belongs to the HpcH/HpaI aldolase family.</text>
</comment>
<dbReference type="InterPro" id="IPR015813">
    <property type="entry name" value="Pyrv/PenolPyrv_kinase-like_dom"/>
</dbReference>
<evidence type="ECO:0000256" key="1">
    <source>
        <dbReference type="ARBA" id="ARBA00005568"/>
    </source>
</evidence>
<keyword evidence="2" id="KW-0479">Metal-binding</keyword>
<dbReference type="PANTHER" id="PTHR30502:SF0">
    <property type="entry name" value="PHOSPHOENOLPYRUVATE CARBOXYLASE FAMILY PROTEIN"/>
    <property type="match status" value="1"/>
</dbReference>
<gene>
    <name evidence="5" type="ordered locus">Dtpsy_0475</name>
</gene>
<evidence type="ECO:0000313" key="5">
    <source>
        <dbReference type="EMBL" id="ACM31958.1"/>
    </source>
</evidence>
<dbReference type="Proteomes" id="UP000000450">
    <property type="component" value="Chromosome"/>
</dbReference>
<dbReference type="InterPro" id="IPR005000">
    <property type="entry name" value="Aldolase/citrate-lyase_domain"/>
</dbReference>
<evidence type="ECO:0000256" key="2">
    <source>
        <dbReference type="ARBA" id="ARBA00022723"/>
    </source>
</evidence>
<dbReference type="PANTHER" id="PTHR30502">
    <property type="entry name" value="2-KETO-3-DEOXY-L-RHAMNONATE ALDOLASE"/>
    <property type="match status" value="1"/>
</dbReference>
<sequence length="266" mass="28197">MPVRNPFKHALAGGQAQIGIWSTLPSPLVTELIAGSGFDWVLLDTEHTPSDVPLMVQQLQAVAAGCRDHTHGVVRPAWNDPVLIKRYLDIGAQTLLLPFVQNADEARAAVAAMRYAPRGIRGMGGSMRASDFGRDAAYVRDAENELCLLVQVETAEALEQIEAIAAVEGVDGIFIGPADLSASMGFPGDANHPTVRAAIDDAIRRIRAAGKAPGILVVDEARARECLALGAQFVAVGMDMLLLRQAADGLAARFRPGARGPVTTAY</sequence>
<dbReference type="KEGG" id="dia:Dtpsy_0475"/>
<dbReference type="GO" id="GO:0008672">
    <property type="term" value="F:2-dehydro-3-deoxyglucarate aldolase activity"/>
    <property type="evidence" value="ECO:0007669"/>
    <property type="project" value="UniProtKB-EC"/>
</dbReference>
<dbReference type="EC" id="4.1.2.20" evidence="5"/>
<dbReference type="RefSeq" id="WP_012655511.1">
    <property type="nucleotide sequence ID" value="NC_011992.1"/>
</dbReference>
<dbReference type="EMBL" id="CP001392">
    <property type="protein sequence ID" value="ACM31958.1"/>
    <property type="molecule type" value="Genomic_DNA"/>
</dbReference>
<protein>
    <submittedName>
        <fullName evidence="5">2-dehydro-3-deoxyglucarate aldolase</fullName>
        <ecNumber evidence="5">4.1.2.20</ecNumber>
    </submittedName>
</protein>
<dbReference type="GO" id="GO:0005737">
    <property type="term" value="C:cytoplasm"/>
    <property type="evidence" value="ECO:0007669"/>
    <property type="project" value="UniProtKB-ARBA"/>
</dbReference>
<feature type="domain" description="HpcH/HpaI aldolase/citrate lyase" evidence="4">
    <location>
        <begin position="17"/>
        <end position="245"/>
    </location>
</feature>
<accession>A0A9J9Q4Q6</accession>
<evidence type="ECO:0000313" key="6">
    <source>
        <dbReference type="Proteomes" id="UP000000450"/>
    </source>
</evidence>
<proteinExistence type="inferred from homology"/>
<dbReference type="Gene3D" id="3.20.20.60">
    <property type="entry name" value="Phosphoenolpyruvate-binding domains"/>
    <property type="match status" value="1"/>
</dbReference>